<name>A0A3A9KMV7_9BACI</name>
<reference evidence="1 2" key="1">
    <citation type="submission" date="2017-10" db="EMBL/GenBank/DDBJ databases">
        <title>Bacillus sp. nov., a halophilic bacterium isolated from a Keqin Lake.</title>
        <authorList>
            <person name="Wang H."/>
        </authorList>
    </citation>
    <scope>NUCLEOTIDE SEQUENCE [LARGE SCALE GENOMIC DNA]</scope>
    <source>
        <strain evidence="1 2">KCTC 13187</strain>
    </source>
</reference>
<dbReference type="RefSeq" id="WP_110938138.1">
    <property type="nucleotide sequence ID" value="NZ_KZ614147.1"/>
</dbReference>
<evidence type="ECO:0000313" key="2">
    <source>
        <dbReference type="Proteomes" id="UP000281498"/>
    </source>
</evidence>
<proteinExistence type="predicted"/>
<gene>
    <name evidence="1" type="ORF">CR203_17390</name>
</gene>
<dbReference type="OrthoDB" id="2927054at2"/>
<evidence type="ECO:0000313" key="1">
    <source>
        <dbReference type="EMBL" id="RKL66066.1"/>
    </source>
</evidence>
<organism evidence="1 2">
    <name type="scientific">Salipaludibacillus neizhouensis</name>
    <dbReference type="NCBI Taxonomy" id="885475"/>
    <lineage>
        <taxon>Bacteria</taxon>
        <taxon>Bacillati</taxon>
        <taxon>Bacillota</taxon>
        <taxon>Bacilli</taxon>
        <taxon>Bacillales</taxon>
        <taxon>Bacillaceae</taxon>
    </lineage>
</organism>
<dbReference type="AlphaFoldDB" id="A0A3A9KMV7"/>
<comment type="caution">
    <text evidence="1">The sequence shown here is derived from an EMBL/GenBank/DDBJ whole genome shotgun (WGS) entry which is preliminary data.</text>
</comment>
<dbReference type="EMBL" id="PDOE01000009">
    <property type="protein sequence ID" value="RKL66066.1"/>
    <property type="molecule type" value="Genomic_DNA"/>
</dbReference>
<sequence length="83" mass="9651">MTIQELYNEAKVEEFKSLIYLIEWLVFEKKVVSLESNANNIEYIIEKYKGQLNPYLIDYKTKVEGAASGLQFSEPKIDDLSVQ</sequence>
<protein>
    <submittedName>
        <fullName evidence="1">Uncharacterized protein</fullName>
    </submittedName>
</protein>
<keyword evidence="2" id="KW-1185">Reference proteome</keyword>
<accession>A0A3A9KMV7</accession>
<dbReference type="Proteomes" id="UP000281498">
    <property type="component" value="Unassembled WGS sequence"/>
</dbReference>